<dbReference type="InterPro" id="IPR049349">
    <property type="entry name" value="DUF2264_N"/>
</dbReference>
<dbReference type="AlphaFoldDB" id="A0A917J6L1"/>
<dbReference type="PIRSF" id="PIRSF014753">
    <property type="entry name" value="UCP014753"/>
    <property type="match status" value="1"/>
</dbReference>
<evidence type="ECO:0000313" key="4">
    <source>
        <dbReference type="Proteomes" id="UP000662074"/>
    </source>
</evidence>
<feature type="domain" description="DUF2264" evidence="2">
    <location>
        <begin position="29"/>
        <end position="389"/>
    </location>
</feature>
<keyword evidence="1" id="KW-0732">Signal</keyword>
<reference evidence="3" key="1">
    <citation type="journal article" date="2014" name="Int. J. Syst. Evol. Microbiol.">
        <title>Complete genome sequence of Corynebacterium casei LMG S-19264T (=DSM 44701T), isolated from a smear-ripened cheese.</title>
        <authorList>
            <consortium name="US DOE Joint Genome Institute (JGI-PGF)"/>
            <person name="Walter F."/>
            <person name="Albersmeier A."/>
            <person name="Kalinowski J."/>
            <person name="Ruckert C."/>
        </authorList>
    </citation>
    <scope>NUCLEOTIDE SEQUENCE</scope>
    <source>
        <strain evidence="3">CCM 8711</strain>
    </source>
</reference>
<keyword evidence="4" id="KW-1185">Reference proteome</keyword>
<feature type="signal peptide" evidence="1">
    <location>
        <begin position="1"/>
        <end position="23"/>
    </location>
</feature>
<dbReference type="PANTHER" id="PTHR35339:SF3">
    <property type="entry name" value="DUF2264 DOMAIN-CONTAINING PROTEIN"/>
    <property type="match status" value="1"/>
</dbReference>
<accession>A0A917J6L1</accession>
<evidence type="ECO:0000313" key="3">
    <source>
        <dbReference type="EMBL" id="GGI49017.1"/>
    </source>
</evidence>
<dbReference type="Proteomes" id="UP000662074">
    <property type="component" value="Unassembled WGS sequence"/>
</dbReference>
<dbReference type="RefSeq" id="WP_188413004.1">
    <property type="nucleotide sequence ID" value="NZ_BMDO01000001.1"/>
</dbReference>
<comment type="caution">
    <text evidence="3">The sequence shown here is derived from an EMBL/GenBank/DDBJ whole genome shotgun (WGS) entry which is preliminary data.</text>
</comment>
<sequence length="410" mass="46258">MFRKKIALLLILLTIAYAGFSQRTDKRSTREVWINYMDLIARPVISNMAEGKLKANMPVKFSDHVDNRESRAKVAYLEAFGRTLSGIAPWLQLEGGTEQEIKLRNQYRKWVLAGIANAVNPQSADYLEWRGGQPLVDASFLAIGLIRAPWIWEHLDAAVKDQVVAALMLTRPTIPVYSNWILFTAAIEAFFDKYDLGYDPVRIEYAVREFTQHWYVGDGLYADGMSFHLDYYNSIVIQPYLSDILEVMVNKQKRYQSESNQVKQIGQRYAQILERSVNTDGSYPAFGRSIVYRGGVFHHLANMALKKQLPVSISSAQVREALTAVIRKTIDAPQTFTATGWLNIGLYGNQPGLAEGYITTGSSYLCSTIFLPLGLPDTDEFWTSTPAPWTAVKIWSGQDVPADHALEIKK</sequence>
<evidence type="ECO:0000256" key="1">
    <source>
        <dbReference type="SAM" id="SignalP"/>
    </source>
</evidence>
<protein>
    <recommendedName>
        <fullName evidence="2">DUF2264 domain-containing protein</fullName>
    </recommendedName>
</protein>
<dbReference type="PANTHER" id="PTHR35339">
    <property type="entry name" value="LINALOOL DEHYDRATASE_ISOMERASE DOMAIN-CONTAINING PROTEIN"/>
    <property type="match status" value="1"/>
</dbReference>
<name>A0A917J6L1_9SPHI</name>
<organism evidence="3 4">
    <name type="scientific">Mucilaginibacter galii</name>
    <dbReference type="NCBI Taxonomy" id="2005073"/>
    <lineage>
        <taxon>Bacteria</taxon>
        <taxon>Pseudomonadati</taxon>
        <taxon>Bacteroidota</taxon>
        <taxon>Sphingobacteriia</taxon>
        <taxon>Sphingobacteriales</taxon>
        <taxon>Sphingobacteriaceae</taxon>
        <taxon>Mucilaginibacter</taxon>
    </lineage>
</organism>
<dbReference type="InterPro" id="IPR016624">
    <property type="entry name" value="UCP014753"/>
</dbReference>
<reference evidence="3" key="2">
    <citation type="submission" date="2020-09" db="EMBL/GenBank/DDBJ databases">
        <authorList>
            <person name="Sun Q."/>
            <person name="Sedlacek I."/>
        </authorList>
    </citation>
    <scope>NUCLEOTIDE SEQUENCE</scope>
    <source>
        <strain evidence="3">CCM 8711</strain>
    </source>
</reference>
<dbReference type="Pfam" id="PF10022">
    <property type="entry name" value="DUF2264"/>
    <property type="match status" value="1"/>
</dbReference>
<feature type="chain" id="PRO_5037064967" description="DUF2264 domain-containing protein" evidence="1">
    <location>
        <begin position="24"/>
        <end position="410"/>
    </location>
</feature>
<proteinExistence type="predicted"/>
<evidence type="ECO:0000259" key="2">
    <source>
        <dbReference type="Pfam" id="PF10022"/>
    </source>
</evidence>
<gene>
    <name evidence="3" type="ORF">GCM10011425_02290</name>
</gene>
<dbReference type="EMBL" id="BMDO01000001">
    <property type="protein sequence ID" value="GGI49017.1"/>
    <property type="molecule type" value="Genomic_DNA"/>
</dbReference>